<accession>A0A453JML1</accession>
<sequence>LILVHTRNPSSLLPIFTAALFSPSPPPPRSVLSRCPDPRTPHVGKGQESRLRPPLAPLPGQRQSVQHEGYHPSQICLPLPGIVYFVILEQGRHG</sequence>
<evidence type="ECO:0000256" key="1">
    <source>
        <dbReference type="SAM" id="MobiDB-lite"/>
    </source>
</evidence>
<dbReference type="Proteomes" id="UP000015105">
    <property type="component" value="Chromosome 5D"/>
</dbReference>
<reference evidence="3" key="2">
    <citation type="journal article" date="2017" name="Nat. Plants">
        <title>The Aegilops tauschii genome reveals multiple impacts of transposons.</title>
        <authorList>
            <person name="Zhao G."/>
            <person name="Zou C."/>
            <person name="Li K."/>
            <person name="Wang K."/>
            <person name="Li T."/>
            <person name="Gao L."/>
            <person name="Zhang X."/>
            <person name="Wang H."/>
            <person name="Yang Z."/>
            <person name="Liu X."/>
            <person name="Jiang W."/>
            <person name="Mao L."/>
            <person name="Kong X."/>
            <person name="Jiao Y."/>
            <person name="Jia J."/>
        </authorList>
    </citation>
    <scope>NUCLEOTIDE SEQUENCE [LARGE SCALE GENOMIC DNA]</scope>
    <source>
        <strain evidence="3">cv. AL8/78</strain>
    </source>
</reference>
<protein>
    <submittedName>
        <fullName evidence="2">Uncharacterized protein</fullName>
    </submittedName>
</protein>
<proteinExistence type="predicted"/>
<evidence type="ECO:0000313" key="3">
    <source>
        <dbReference type="Proteomes" id="UP000015105"/>
    </source>
</evidence>
<dbReference type="EnsemblPlants" id="AET5Gv20122000.2">
    <property type="protein sequence ID" value="AET5Gv20122000.2"/>
    <property type="gene ID" value="AET5Gv20122000"/>
</dbReference>
<dbReference type="Gramene" id="AET5Gv20122000.2">
    <property type="protein sequence ID" value="AET5Gv20122000.2"/>
    <property type="gene ID" value="AET5Gv20122000"/>
</dbReference>
<reference evidence="2" key="5">
    <citation type="journal article" date="2021" name="G3 (Bethesda)">
        <title>Aegilops tauschii genome assembly Aet v5.0 features greater sequence contiguity and improved annotation.</title>
        <authorList>
            <person name="Wang L."/>
            <person name="Zhu T."/>
            <person name="Rodriguez J.C."/>
            <person name="Deal K.R."/>
            <person name="Dubcovsky J."/>
            <person name="McGuire P.E."/>
            <person name="Lux T."/>
            <person name="Spannagl M."/>
            <person name="Mayer K.F.X."/>
            <person name="Baldrich P."/>
            <person name="Meyers B.C."/>
            <person name="Huo N."/>
            <person name="Gu Y.Q."/>
            <person name="Zhou H."/>
            <person name="Devos K.M."/>
            <person name="Bennetzen J.L."/>
            <person name="Unver T."/>
            <person name="Budak H."/>
            <person name="Gulick P.J."/>
            <person name="Galiba G."/>
            <person name="Kalapos B."/>
            <person name="Nelson D.R."/>
            <person name="Li P."/>
            <person name="You F.M."/>
            <person name="Luo M.C."/>
            <person name="Dvorak J."/>
        </authorList>
    </citation>
    <scope>NUCLEOTIDE SEQUENCE [LARGE SCALE GENOMIC DNA]</scope>
    <source>
        <strain evidence="2">cv. AL8/78</strain>
    </source>
</reference>
<feature type="region of interest" description="Disordered" evidence="1">
    <location>
        <begin position="23"/>
        <end position="69"/>
    </location>
</feature>
<feature type="compositionally biased region" description="Basic and acidic residues" evidence="1">
    <location>
        <begin position="36"/>
        <end position="51"/>
    </location>
</feature>
<name>A0A453JML1_AEGTS</name>
<organism evidence="2 3">
    <name type="scientific">Aegilops tauschii subsp. strangulata</name>
    <name type="common">Goatgrass</name>
    <dbReference type="NCBI Taxonomy" id="200361"/>
    <lineage>
        <taxon>Eukaryota</taxon>
        <taxon>Viridiplantae</taxon>
        <taxon>Streptophyta</taxon>
        <taxon>Embryophyta</taxon>
        <taxon>Tracheophyta</taxon>
        <taxon>Spermatophyta</taxon>
        <taxon>Magnoliopsida</taxon>
        <taxon>Liliopsida</taxon>
        <taxon>Poales</taxon>
        <taxon>Poaceae</taxon>
        <taxon>BOP clade</taxon>
        <taxon>Pooideae</taxon>
        <taxon>Triticodae</taxon>
        <taxon>Triticeae</taxon>
        <taxon>Triticinae</taxon>
        <taxon>Aegilops</taxon>
    </lineage>
</organism>
<keyword evidence="3" id="KW-1185">Reference proteome</keyword>
<reference evidence="2" key="3">
    <citation type="journal article" date="2017" name="Nature">
        <title>Genome sequence of the progenitor of the wheat D genome Aegilops tauschii.</title>
        <authorList>
            <person name="Luo M.C."/>
            <person name="Gu Y.Q."/>
            <person name="Puiu D."/>
            <person name="Wang H."/>
            <person name="Twardziok S.O."/>
            <person name="Deal K.R."/>
            <person name="Huo N."/>
            <person name="Zhu T."/>
            <person name="Wang L."/>
            <person name="Wang Y."/>
            <person name="McGuire P.E."/>
            <person name="Liu S."/>
            <person name="Long H."/>
            <person name="Ramasamy R.K."/>
            <person name="Rodriguez J.C."/>
            <person name="Van S.L."/>
            <person name="Yuan L."/>
            <person name="Wang Z."/>
            <person name="Xia Z."/>
            <person name="Xiao L."/>
            <person name="Anderson O.D."/>
            <person name="Ouyang S."/>
            <person name="Liang Y."/>
            <person name="Zimin A.V."/>
            <person name="Pertea G."/>
            <person name="Qi P."/>
            <person name="Bennetzen J.L."/>
            <person name="Dai X."/>
            <person name="Dawson M.W."/>
            <person name="Muller H.G."/>
            <person name="Kugler K."/>
            <person name="Rivarola-Duarte L."/>
            <person name="Spannagl M."/>
            <person name="Mayer K.F.X."/>
            <person name="Lu F.H."/>
            <person name="Bevan M.W."/>
            <person name="Leroy P."/>
            <person name="Li P."/>
            <person name="You F.M."/>
            <person name="Sun Q."/>
            <person name="Liu Z."/>
            <person name="Lyons E."/>
            <person name="Wicker T."/>
            <person name="Salzberg S.L."/>
            <person name="Devos K.M."/>
            <person name="Dvorak J."/>
        </authorList>
    </citation>
    <scope>NUCLEOTIDE SEQUENCE [LARGE SCALE GENOMIC DNA]</scope>
    <source>
        <strain evidence="2">cv. AL8/78</strain>
    </source>
</reference>
<reference evidence="2" key="4">
    <citation type="submission" date="2019-03" db="UniProtKB">
        <authorList>
            <consortium name="EnsemblPlants"/>
        </authorList>
    </citation>
    <scope>IDENTIFICATION</scope>
</reference>
<dbReference type="AlphaFoldDB" id="A0A453JML1"/>
<evidence type="ECO:0000313" key="2">
    <source>
        <dbReference type="EnsemblPlants" id="AET5Gv20122000.2"/>
    </source>
</evidence>
<reference evidence="3" key="1">
    <citation type="journal article" date="2014" name="Science">
        <title>Ancient hybridizations among the ancestral genomes of bread wheat.</title>
        <authorList>
            <consortium name="International Wheat Genome Sequencing Consortium,"/>
            <person name="Marcussen T."/>
            <person name="Sandve S.R."/>
            <person name="Heier L."/>
            <person name="Spannagl M."/>
            <person name="Pfeifer M."/>
            <person name="Jakobsen K.S."/>
            <person name="Wulff B.B."/>
            <person name="Steuernagel B."/>
            <person name="Mayer K.F."/>
            <person name="Olsen O.A."/>
        </authorList>
    </citation>
    <scope>NUCLEOTIDE SEQUENCE [LARGE SCALE GENOMIC DNA]</scope>
    <source>
        <strain evidence="3">cv. AL8/78</strain>
    </source>
</reference>